<name>A0ABQ7DFM8_BRACR</name>
<dbReference type="Proteomes" id="UP000266723">
    <property type="component" value="Unassembled WGS sequence"/>
</dbReference>
<evidence type="ECO:0000313" key="2">
    <source>
        <dbReference type="Proteomes" id="UP000266723"/>
    </source>
</evidence>
<keyword evidence="2" id="KW-1185">Reference proteome</keyword>
<reference evidence="1 2" key="1">
    <citation type="journal article" date="2020" name="BMC Genomics">
        <title>Intraspecific diversification of the crop wild relative Brassica cretica Lam. using demographic model selection.</title>
        <authorList>
            <person name="Kioukis A."/>
            <person name="Michalopoulou V.A."/>
            <person name="Briers L."/>
            <person name="Pirintsos S."/>
            <person name="Studholme D.J."/>
            <person name="Pavlidis P."/>
            <person name="Sarris P.F."/>
        </authorList>
    </citation>
    <scope>NUCLEOTIDE SEQUENCE [LARGE SCALE GENOMIC DNA]</scope>
    <source>
        <strain evidence="2">cv. PFS-1207/04</strain>
    </source>
</reference>
<proteinExistence type="predicted"/>
<protein>
    <submittedName>
        <fullName evidence="1">Uncharacterized protein</fullName>
    </submittedName>
</protein>
<organism evidence="1 2">
    <name type="scientific">Brassica cretica</name>
    <name type="common">Mustard</name>
    <dbReference type="NCBI Taxonomy" id="69181"/>
    <lineage>
        <taxon>Eukaryota</taxon>
        <taxon>Viridiplantae</taxon>
        <taxon>Streptophyta</taxon>
        <taxon>Embryophyta</taxon>
        <taxon>Tracheophyta</taxon>
        <taxon>Spermatophyta</taxon>
        <taxon>Magnoliopsida</taxon>
        <taxon>eudicotyledons</taxon>
        <taxon>Gunneridae</taxon>
        <taxon>Pentapetalae</taxon>
        <taxon>rosids</taxon>
        <taxon>malvids</taxon>
        <taxon>Brassicales</taxon>
        <taxon>Brassicaceae</taxon>
        <taxon>Brassiceae</taxon>
        <taxon>Brassica</taxon>
    </lineage>
</organism>
<sequence>MLAFYLVDDEIKRDTAVVKHGFVVPMGMGVRGGQKEDGRIGVLRCVVDGTLVVNVIVVVVGCVVDGTLVVRRSVVVVGSVMVKALVVSV</sequence>
<accession>A0ABQ7DFM8</accession>
<evidence type="ECO:0000313" key="1">
    <source>
        <dbReference type="EMBL" id="KAF3576813.1"/>
    </source>
</evidence>
<dbReference type="EMBL" id="QGKV02000649">
    <property type="protein sequence ID" value="KAF3576813.1"/>
    <property type="molecule type" value="Genomic_DNA"/>
</dbReference>
<comment type="caution">
    <text evidence="1">The sequence shown here is derived from an EMBL/GenBank/DDBJ whole genome shotgun (WGS) entry which is preliminary data.</text>
</comment>
<gene>
    <name evidence="1" type="ORF">DY000_02035057</name>
</gene>